<evidence type="ECO:0000313" key="2">
    <source>
        <dbReference type="EMBL" id="VIP02478.1"/>
    </source>
</evidence>
<dbReference type="Proteomes" id="UP000464378">
    <property type="component" value="Chromosome"/>
</dbReference>
<sequence length="77" mass="8449">MGWEFRVENLVGQTDSDDTDAEQLPQAEFPRSPNRSGRSPHPPENGKSVETSSIMRFGNSGSERDCGLSFKCRCASA</sequence>
<proteinExistence type="predicted"/>
<organism evidence="2">
    <name type="scientific">Tuwongella immobilis</name>
    <dbReference type="NCBI Taxonomy" id="692036"/>
    <lineage>
        <taxon>Bacteria</taxon>
        <taxon>Pseudomonadati</taxon>
        <taxon>Planctomycetota</taxon>
        <taxon>Planctomycetia</taxon>
        <taxon>Gemmatales</taxon>
        <taxon>Gemmataceae</taxon>
        <taxon>Tuwongella</taxon>
    </lineage>
</organism>
<protein>
    <submittedName>
        <fullName evidence="2">Uncharacterized protein</fullName>
    </submittedName>
</protein>
<dbReference type="EMBL" id="LR586016">
    <property type="protein sequence ID" value="VIP02478.1"/>
    <property type="molecule type" value="Genomic_DNA"/>
</dbReference>
<dbReference type="AlphaFoldDB" id="A0A6C2YLM7"/>
<evidence type="ECO:0000313" key="3">
    <source>
        <dbReference type="Proteomes" id="UP000464378"/>
    </source>
</evidence>
<accession>A0A6C2YLM7</accession>
<name>A0A6C2YLM7_9BACT</name>
<gene>
    <name evidence="2" type="ORF">GMBLW1_14820</name>
</gene>
<dbReference type="EMBL" id="LR593887">
    <property type="protein sequence ID" value="VTS01520.1"/>
    <property type="molecule type" value="Genomic_DNA"/>
</dbReference>
<keyword evidence="3" id="KW-1185">Reference proteome</keyword>
<feature type="region of interest" description="Disordered" evidence="1">
    <location>
        <begin position="1"/>
        <end position="66"/>
    </location>
</feature>
<reference evidence="2" key="1">
    <citation type="submission" date="2019-04" db="EMBL/GenBank/DDBJ databases">
        <authorList>
            <consortium name="Science for Life Laboratories"/>
        </authorList>
    </citation>
    <scope>NUCLEOTIDE SEQUENCE</scope>
    <source>
        <strain evidence="2">MBLW1</strain>
    </source>
</reference>
<dbReference type="InParanoid" id="A0A6C2YLM7"/>
<dbReference type="KEGG" id="tim:GMBLW1_14820"/>
<evidence type="ECO:0000256" key="1">
    <source>
        <dbReference type="SAM" id="MobiDB-lite"/>
    </source>
</evidence>